<evidence type="ECO:0000259" key="5">
    <source>
        <dbReference type="PROSITE" id="PS50011"/>
    </source>
</evidence>
<keyword evidence="4" id="KW-0175">Coiled coil</keyword>
<dbReference type="OrthoDB" id="1932312at2759"/>
<gene>
    <name evidence="6" type="ORF">BN9_076420</name>
</gene>
<dbReference type="InterPro" id="IPR036322">
    <property type="entry name" value="WD40_repeat_dom_sf"/>
</dbReference>
<evidence type="ECO:0000313" key="7">
    <source>
        <dbReference type="Proteomes" id="UP000053237"/>
    </source>
</evidence>
<dbReference type="PROSITE" id="PS00108">
    <property type="entry name" value="PROTEIN_KINASE_ST"/>
    <property type="match status" value="1"/>
</dbReference>
<reference evidence="6 7" key="1">
    <citation type="submission" date="2012-05" db="EMBL/GenBank/DDBJ databases">
        <title>Recombination and specialization in a pathogen metapopulation.</title>
        <authorList>
            <person name="Gardiner A."/>
            <person name="Kemen E."/>
            <person name="Schultz-Larsen T."/>
            <person name="MacLean D."/>
            <person name="Van Oosterhout C."/>
            <person name="Jones J.D.G."/>
        </authorList>
    </citation>
    <scope>NUCLEOTIDE SEQUENCE [LARGE SCALE GENOMIC DNA]</scope>
    <source>
        <strain evidence="6 7">Ac Nc2</strain>
    </source>
</reference>
<feature type="coiled-coil region" evidence="4">
    <location>
        <begin position="1"/>
        <end position="53"/>
    </location>
</feature>
<dbReference type="AlphaFoldDB" id="A0A024GJI0"/>
<dbReference type="GO" id="GO:0004672">
    <property type="term" value="F:protein kinase activity"/>
    <property type="evidence" value="ECO:0007669"/>
    <property type="project" value="InterPro"/>
</dbReference>
<dbReference type="Pfam" id="PF00400">
    <property type="entry name" value="WD40"/>
    <property type="match status" value="1"/>
</dbReference>
<dbReference type="Gene3D" id="1.10.510.10">
    <property type="entry name" value="Transferase(Phosphotransferase) domain 1"/>
    <property type="match status" value="1"/>
</dbReference>
<accession>A0A024GJI0</accession>
<dbReference type="InParanoid" id="A0A024GJI0"/>
<dbReference type="Pfam" id="PF00069">
    <property type="entry name" value="Pkinase"/>
    <property type="match status" value="1"/>
</dbReference>
<dbReference type="Gene3D" id="2.130.10.10">
    <property type="entry name" value="YVTN repeat-like/Quinoprotein amine dehydrogenase"/>
    <property type="match status" value="1"/>
</dbReference>
<feature type="binding site" evidence="3">
    <location>
        <position position="427"/>
    </location>
    <ligand>
        <name>ATP</name>
        <dbReference type="ChEBI" id="CHEBI:30616"/>
    </ligand>
</feature>
<dbReference type="GO" id="GO:0005524">
    <property type="term" value="F:ATP binding"/>
    <property type="evidence" value="ECO:0007669"/>
    <property type="project" value="UniProtKB-UniRule"/>
</dbReference>
<dbReference type="SMART" id="SM00220">
    <property type="entry name" value="S_TKc"/>
    <property type="match status" value="1"/>
</dbReference>
<keyword evidence="1 3" id="KW-0547">Nucleotide-binding</keyword>
<evidence type="ECO:0000313" key="6">
    <source>
        <dbReference type="EMBL" id="CCI46687.1"/>
    </source>
</evidence>
<feature type="domain" description="Protein kinase" evidence="5">
    <location>
        <begin position="397"/>
        <end position="659"/>
    </location>
</feature>
<evidence type="ECO:0000256" key="1">
    <source>
        <dbReference type="ARBA" id="ARBA00022741"/>
    </source>
</evidence>
<dbReference type="InterPro" id="IPR011009">
    <property type="entry name" value="Kinase-like_dom_sf"/>
</dbReference>
<dbReference type="SUPFAM" id="SSF50978">
    <property type="entry name" value="WD40 repeat-like"/>
    <property type="match status" value="1"/>
</dbReference>
<keyword evidence="7" id="KW-1185">Reference proteome</keyword>
<dbReference type="InterPro" id="IPR000719">
    <property type="entry name" value="Prot_kinase_dom"/>
</dbReference>
<dbReference type="STRING" id="65357.A0A024GJI0"/>
<dbReference type="InterPro" id="IPR015943">
    <property type="entry name" value="WD40/YVTN_repeat-like_dom_sf"/>
</dbReference>
<dbReference type="SUPFAM" id="SSF56112">
    <property type="entry name" value="Protein kinase-like (PK-like)"/>
    <property type="match status" value="1"/>
</dbReference>
<evidence type="ECO:0000256" key="4">
    <source>
        <dbReference type="SAM" id="Coils"/>
    </source>
</evidence>
<dbReference type="PROSITE" id="PS50011">
    <property type="entry name" value="PROTEIN_KINASE_DOM"/>
    <property type="match status" value="1"/>
</dbReference>
<dbReference type="PANTHER" id="PTHR24347">
    <property type="entry name" value="SERINE/THREONINE-PROTEIN KINASE"/>
    <property type="match status" value="1"/>
</dbReference>
<sequence length="690" mass="78576">MTSLEVENSRLHERLQLLETKYIELEERTSKKIEELIDEIETLAEANRLLLEERQKPTETSSTVALQQIPDELLLAGNGLQTTLLCCISDATDFGNLLCVSSMKNHPQIALTGGVDKNIYAHNWDTKESKLCKFEGSAPVLCVSFNPNPEFASYFVAAFMDSKHGLFHLKTSLDVHSKDWEIQCVTMFHDHSRQGALRIAWSASGEYFATGSSDKSLHIYRCENLNSCSKKSHKETEETQSCEKVKSFYFNGTVQALLFLPTMIENGVMREKELLLAAVRDDCYLHYIDMETMEKERINMNQDGIEHSSYTIMDLQLSPSKKYCLAATDKDRLFIFQPKSNFLLRSYYGHKAGAYSQPRAAWHPSEKYIMANSEESGSLFVWSLLCRCKRRTLSDTYELMDKIGEGKTGSVYAASKRDGNEGKFAAKLISFEYLSSQNRRQALESEIKILSKLGHRSIIRFVDVFEEKDAFVIVTERAEDELMTVLCRYYAFQICERDVAFLIHELLDAVSYLHHLGVTHRDIKLENIMCKSRDLHDGIVLIDFGLAHRYSKGNGRPQGMNGTCHYMAPEMFGKDSVYDHRIDIWAIGVVAFILLCGCYPFDAKFMSQVEDQIVSGSFTFPKDVVSVMSDAAKDFISQVLIPDPNSRASAAKHLKHPWVSSWRKQSTNVYCAERLKQFGEQKMNLRIDGS</sequence>
<dbReference type="SMART" id="SM00320">
    <property type="entry name" value="WD40"/>
    <property type="match status" value="5"/>
</dbReference>
<name>A0A024GJI0_9STRA</name>
<evidence type="ECO:0000256" key="3">
    <source>
        <dbReference type="PROSITE-ProRule" id="PRU10141"/>
    </source>
</evidence>
<dbReference type="InterPro" id="IPR017441">
    <property type="entry name" value="Protein_kinase_ATP_BS"/>
</dbReference>
<proteinExistence type="predicted"/>
<dbReference type="EMBL" id="CAIX01000137">
    <property type="protein sequence ID" value="CCI46687.1"/>
    <property type="molecule type" value="Genomic_DNA"/>
</dbReference>
<evidence type="ECO:0000256" key="2">
    <source>
        <dbReference type="ARBA" id="ARBA00022840"/>
    </source>
</evidence>
<organism evidence="6 7">
    <name type="scientific">Albugo candida</name>
    <dbReference type="NCBI Taxonomy" id="65357"/>
    <lineage>
        <taxon>Eukaryota</taxon>
        <taxon>Sar</taxon>
        <taxon>Stramenopiles</taxon>
        <taxon>Oomycota</taxon>
        <taxon>Peronosporomycetes</taxon>
        <taxon>Albuginales</taxon>
        <taxon>Albuginaceae</taxon>
        <taxon>Albugo</taxon>
    </lineage>
</organism>
<protein>
    <recommendedName>
        <fullName evidence="5">Protein kinase domain-containing protein</fullName>
    </recommendedName>
</protein>
<dbReference type="InterPro" id="IPR001680">
    <property type="entry name" value="WD40_rpt"/>
</dbReference>
<dbReference type="PROSITE" id="PS00107">
    <property type="entry name" value="PROTEIN_KINASE_ATP"/>
    <property type="match status" value="1"/>
</dbReference>
<dbReference type="InterPro" id="IPR008271">
    <property type="entry name" value="Ser/Thr_kinase_AS"/>
</dbReference>
<comment type="caution">
    <text evidence="6">The sequence shown here is derived from an EMBL/GenBank/DDBJ whole genome shotgun (WGS) entry which is preliminary data.</text>
</comment>
<dbReference type="Proteomes" id="UP000053237">
    <property type="component" value="Unassembled WGS sequence"/>
</dbReference>
<keyword evidence="2 3" id="KW-0067">ATP-binding</keyword>